<organism evidence="9">
    <name type="scientific">Perkinsus marinus (strain ATCC 50983 / TXsc)</name>
    <dbReference type="NCBI Taxonomy" id="423536"/>
    <lineage>
        <taxon>Eukaryota</taxon>
        <taxon>Sar</taxon>
        <taxon>Alveolata</taxon>
        <taxon>Perkinsozoa</taxon>
        <taxon>Perkinsea</taxon>
        <taxon>Perkinsida</taxon>
        <taxon>Perkinsidae</taxon>
        <taxon>Perkinsus</taxon>
    </lineage>
</organism>
<evidence type="ECO:0000259" key="6">
    <source>
        <dbReference type="Pfam" id="PF05028"/>
    </source>
</evidence>
<dbReference type="PANTHER" id="PTHR12837">
    <property type="entry name" value="POLY ADP-RIBOSE GLYCOHYDROLASE"/>
    <property type="match status" value="1"/>
</dbReference>
<proteinExistence type="inferred from homology"/>
<evidence type="ECO:0000256" key="5">
    <source>
        <dbReference type="PIRSR" id="PIRSR607724-2"/>
    </source>
</evidence>
<dbReference type="Proteomes" id="UP000007800">
    <property type="component" value="Unassembled WGS sequence"/>
</dbReference>
<evidence type="ECO:0000256" key="4">
    <source>
        <dbReference type="PIRSR" id="PIRSR607724-1"/>
    </source>
</evidence>
<dbReference type="EC" id="3.2.1.143" evidence="2"/>
<dbReference type="GO" id="GO:0009225">
    <property type="term" value="P:nucleotide-sugar metabolic process"/>
    <property type="evidence" value="ECO:0007669"/>
    <property type="project" value="TreeGrafter"/>
</dbReference>
<keyword evidence="3" id="KW-0378">Hydrolase</keyword>
<dbReference type="InterPro" id="IPR046372">
    <property type="entry name" value="PARG_cat_C"/>
</dbReference>
<dbReference type="EMBL" id="GG671946">
    <property type="protein sequence ID" value="EER18044.1"/>
    <property type="molecule type" value="Genomic_DNA"/>
</dbReference>
<dbReference type="RefSeq" id="XP_002786248.1">
    <property type="nucleotide sequence ID" value="XM_002786202.1"/>
</dbReference>
<feature type="active site" evidence="4">
    <location>
        <position position="241"/>
    </location>
</feature>
<evidence type="ECO:0000256" key="3">
    <source>
        <dbReference type="ARBA" id="ARBA00022801"/>
    </source>
</evidence>
<evidence type="ECO:0000256" key="2">
    <source>
        <dbReference type="ARBA" id="ARBA00012255"/>
    </source>
</evidence>
<keyword evidence="9" id="KW-1185">Reference proteome</keyword>
<dbReference type="AlphaFoldDB" id="C5KC13"/>
<feature type="domain" description="PARG catalytic Macro" evidence="6">
    <location>
        <begin position="199"/>
        <end position="394"/>
    </location>
</feature>
<reference evidence="8 9" key="1">
    <citation type="submission" date="2008-07" db="EMBL/GenBank/DDBJ databases">
        <authorList>
            <person name="El-Sayed N."/>
            <person name="Caler E."/>
            <person name="Inman J."/>
            <person name="Amedeo P."/>
            <person name="Hass B."/>
            <person name="Wortman J."/>
        </authorList>
    </citation>
    <scope>NUCLEOTIDE SEQUENCE [LARGE SCALE GENOMIC DNA]</scope>
    <source>
        <strain evidence="9">ATCC 50983 / TXsc</strain>
    </source>
</reference>
<dbReference type="Pfam" id="PF05028">
    <property type="entry name" value="PARG_cat_C"/>
    <property type="match status" value="1"/>
</dbReference>
<dbReference type="GO" id="GO:1990966">
    <property type="term" value="P:ATP generation from poly-ADP-D-ribose"/>
    <property type="evidence" value="ECO:0007669"/>
    <property type="project" value="TreeGrafter"/>
</dbReference>
<dbReference type="InterPro" id="IPR048362">
    <property type="entry name" value="PARG_helical"/>
</dbReference>
<dbReference type="GO" id="GO:0005737">
    <property type="term" value="C:cytoplasm"/>
    <property type="evidence" value="ECO:0007669"/>
    <property type="project" value="TreeGrafter"/>
</dbReference>
<dbReference type="OrthoDB" id="446010at2759"/>
<feature type="active site" evidence="4">
    <location>
        <position position="240"/>
    </location>
</feature>
<dbReference type="GeneID" id="9048435"/>
<name>C5KC13_PERM5</name>
<comment type="similarity">
    <text evidence="1">Belongs to the poly(ADP-ribose) glycohydrolase family.</text>
</comment>
<protein>
    <recommendedName>
        <fullName evidence="2">poly(ADP-ribose) glycohydrolase</fullName>
        <ecNumber evidence="2">3.2.1.143</ecNumber>
    </recommendedName>
</protein>
<dbReference type="GO" id="GO:0004649">
    <property type="term" value="F:poly(ADP-ribose) glycohydrolase activity"/>
    <property type="evidence" value="ECO:0007669"/>
    <property type="project" value="UniProtKB-EC"/>
</dbReference>
<dbReference type="GO" id="GO:0005975">
    <property type="term" value="P:carbohydrate metabolic process"/>
    <property type="evidence" value="ECO:0007669"/>
    <property type="project" value="InterPro"/>
</dbReference>
<feature type="domain" description="PARG helical" evidence="7">
    <location>
        <begin position="108"/>
        <end position="173"/>
    </location>
</feature>
<dbReference type="GO" id="GO:0005634">
    <property type="term" value="C:nucleus"/>
    <property type="evidence" value="ECO:0007669"/>
    <property type="project" value="TreeGrafter"/>
</dbReference>
<dbReference type="InterPro" id="IPR007724">
    <property type="entry name" value="Poly_GlycHdrlase"/>
</dbReference>
<feature type="binding site" evidence="5">
    <location>
        <position position="280"/>
    </location>
    <ligand>
        <name>substrate</name>
    </ligand>
</feature>
<evidence type="ECO:0000313" key="8">
    <source>
        <dbReference type="EMBL" id="EER18044.1"/>
    </source>
</evidence>
<dbReference type="OMA" id="MSCAKEQ"/>
<accession>C5KC13</accession>
<feature type="active site" evidence="4">
    <location>
        <position position="222"/>
    </location>
</feature>
<feature type="binding site" evidence="5">
    <location>
        <position position="225"/>
    </location>
    <ligand>
        <name>substrate</name>
    </ligand>
</feature>
<dbReference type="Pfam" id="PF20811">
    <property type="entry name" value="PARG_cat_N"/>
    <property type="match status" value="1"/>
</dbReference>
<dbReference type="InParanoid" id="C5KC13"/>
<dbReference type="PANTHER" id="PTHR12837:SF0">
    <property type="entry name" value="POLY(ADP-RIBOSE) GLYCOHYDROLASE"/>
    <property type="match status" value="1"/>
</dbReference>
<dbReference type="GO" id="GO:0006282">
    <property type="term" value="P:regulation of DNA repair"/>
    <property type="evidence" value="ECO:0007669"/>
    <property type="project" value="InterPro"/>
</dbReference>
<feature type="binding site" evidence="5">
    <location>
        <position position="239"/>
    </location>
    <ligand>
        <name>substrate</name>
    </ligand>
</feature>
<evidence type="ECO:0000256" key="1">
    <source>
        <dbReference type="ARBA" id="ARBA00009545"/>
    </source>
</evidence>
<gene>
    <name evidence="8" type="ORF">Pmar_PMAR019927</name>
</gene>
<evidence type="ECO:0000313" key="9">
    <source>
        <dbReference type="Proteomes" id="UP000007800"/>
    </source>
</evidence>
<sequence length="454" mass="51098">MESPSPLIVLPNEVQWQRTMSNIDAFMKKLRISQELRDTHKDIVYFVTSNTSIFRHPARHRCRALFEAIERVFHGDLDRFTTTVNDVLQAITELRGKDIPQLPVCCSEGTFREVTLSRYQVLGLVGAMFFGCLPSQPCPESRPDCDFSFIREEDVEKSCCLLSYFRSITDSTEVISARKEYIRISRGAPSMPENVTGCSKLCDVVICDNGGVEDAHGLLQADFANRYIGGGVLEGGNVQEEIRFAICPELIVTMLLCEVMDDREAIRVDGATRFSNYTGYGYSFKWAGEYDDPTPLGRDSIRDVSLFCVDALPSPGVEQFSGKLIERELRKFYCGVCKYPSEEGNGSLRGIAIGNWGCGVFGGDPQLKFVIQWAATSLAGRPTVQYYRYGEKRLELLEEFIETMRSAEVRLDKFLEMMKSSRILPVNNGESVELSREDVANSLNLPAMYKASYK</sequence>
<evidence type="ECO:0000259" key="7">
    <source>
        <dbReference type="Pfam" id="PF20811"/>
    </source>
</evidence>